<keyword evidence="2" id="KW-0479">Metal-binding</keyword>
<keyword evidence="3" id="KW-0408">Iron</keyword>
<keyword evidence="1" id="KW-0001">2Fe-2S</keyword>
<evidence type="ECO:0000256" key="2">
    <source>
        <dbReference type="ARBA" id="ARBA00022723"/>
    </source>
</evidence>
<dbReference type="InterPro" id="IPR036010">
    <property type="entry name" value="2Fe-2S_ferredoxin-like_sf"/>
</dbReference>
<dbReference type="GO" id="GO:0009055">
    <property type="term" value="F:electron transfer activity"/>
    <property type="evidence" value="ECO:0007669"/>
    <property type="project" value="TreeGrafter"/>
</dbReference>
<dbReference type="GO" id="GO:0046872">
    <property type="term" value="F:metal ion binding"/>
    <property type="evidence" value="ECO:0007669"/>
    <property type="project" value="UniProtKB-KW"/>
</dbReference>
<dbReference type="PANTHER" id="PTHR23426">
    <property type="entry name" value="FERREDOXIN/ADRENODOXIN"/>
    <property type="match status" value="1"/>
</dbReference>
<dbReference type="AlphaFoldDB" id="A0A2G2VG70"/>
<dbReference type="STRING" id="33114.A0A2G2VG70"/>
<accession>A0A2G2VG70</accession>
<sequence length="104" mass="11621">MACDAGSCEVLLVCSICHVIVMDVVYYNKLDDPTDVEYDMLDLDFDAAALRKSPNSTSMTSWKDQLDPTLMDLYPYDYVFKVTTSINNLSTGDYLSPKSSICLP</sequence>
<keyword evidence="6" id="KW-1185">Reference proteome</keyword>
<keyword evidence="4" id="KW-0411">Iron-sulfur</keyword>
<dbReference type="SUPFAM" id="SSF54292">
    <property type="entry name" value="2Fe-2S ferredoxin-like"/>
    <property type="match status" value="1"/>
</dbReference>
<dbReference type="Gene3D" id="3.10.20.30">
    <property type="match status" value="1"/>
</dbReference>
<proteinExistence type="predicted"/>
<evidence type="ECO:0000313" key="5">
    <source>
        <dbReference type="EMBL" id="PHT31972.1"/>
    </source>
</evidence>
<evidence type="ECO:0000313" key="6">
    <source>
        <dbReference type="Proteomes" id="UP000224567"/>
    </source>
</evidence>
<dbReference type="InterPro" id="IPR001055">
    <property type="entry name" value="Adrenodoxin-like"/>
</dbReference>
<dbReference type="Proteomes" id="UP000224567">
    <property type="component" value="Unassembled WGS sequence"/>
</dbReference>
<dbReference type="InterPro" id="IPR012675">
    <property type="entry name" value="Beta-grasp_dom_sf"/>
</dbReference>
<reference evidence="5 6" key="1">
    <citation type="journal article" date="2017" name="Genome Biol.">
        <title>New reference genome sequences of hot pepper reveal the massive evolution of plant disease-resistance genes by retroduplication.</title>
        <authorList>
            <person name="Kim S."/>
            <person name="Park J."/>
            <person name="Yeom S.I."/>
            <person name="Kim Y.M."/>
            <person name="Seo E."/>
            <person name="Kim K.T."/>
            <person name="Kim M.S."/>
            <person name="Lee J.M."/>
            <person name="Cheong K."/>
            <person name="Shin H.S."/>
            <person name="Kim S.B."/>
            <person name="Han K."/>
            <person name="Lee J."/>
            <person name="Park M."/>
            <person name="Lee H.A."/>
            <person name="Lee H.Y."/>
            <person name="Lee Y."/>
            <person name="Oh S."/>
            <person name="Lee J.H."/>
            <person name="Choi E."/>
            <person name="Choi E."/>
            <person name="Lee S.E."/>
            <person name="Jeon J."/>
            <person name="Kim H."/>
            <person name="Choi G."/>
            <person name="Song H."/>
            <person name="Lee J."/>
            <person name="Lee S.C."/>
            <person name="Kwon J.K."/>
            <person name="Lee H.Y."/>
            <person name="Koo N."/>
            <person name="Hong Y."/>
            <person name="Kim R.W."/>
            <person name="Kang W.H."/>
            <person name="Huh J.H."/>
            <person name="Kang B.C."/>
            <person name="Yang T.J."/>
            <person name="Lee Y.H."/>
            <person name="Bennetzen J.L."/>
            <person name="Choi D."/>
        </authorList>
    </citation>
    <scope>NUCLEOTIDE SEQUENCE [LARGE SCALE GENOMIC DNA]</scope>
    <source>
        <strain evidence="6">cv. PBC81</strain>
    </source>
</reference>
<evidence type="ECO:0000256" key="3">
    <source>
        <dbReference type="ARBA" id="ARBA00023004"/>
    </source>
</evidence>
<dbReference type="GO" id="GO:0051537">
    <property type="term" value="F:2 iron, 2 sulfur cluster binding"/>
    <property type="evidence" value="ECO:0007669"/>
    <property type="project" value="UniProtKB-KW"/>
</dbReference>
<dbReference type="GO" id="GO:0005739">
    <property type="term" value="C:mitochondrion"/>
    <property type="evidence" value="ECO:0007669"/>
    <property type="project" value="TreeGrafter"/>
</dbReference>
<dbReference type="GO" id="GO:0140647">
    <property type="term" value="P:P450-containing electron transport chain"/>
    <property type="evidence" value="ECO:0007669"/>
    <property type="project" value="InterPro"/>
</dbReference>
<reference evidence="6" key="2">
    <citation type="journal article" date="2017" name="J. Anim. Genet.">
        <title>Multiple reference genome sequences of hot pepper reveal the massive evolution of plant disease resistance genes by retroduplication.</title>
        <authorList>
            <person name="Kim S."/>
            <person name="Park J."/>
            <person name="Yeom S.-I."/>
            <person name="Kim Y.-M."/>
            <person name="Seo E."/>
            <person name="Kim K.-T."/>
            <person name="Kim M.-S."/>
            <person name="Lee J.M."/>
            <person name="Cheong K."/>
            <person name="Shin H.-S."/>
            <person name="Kim S.-B."/>
            <person name="Han K."/>
            <person name="Lee J."/>
            <person name="Park M."/>
            <person name="Lee H.-A."/>
            <person name="Lee H.-Y."/>
            <person name="Lee Y."/>
            <person name="Oh S."/>
            <person name="Lee J.H."/>
            <person name="Choi E."/>
            <person name="Choi E."/>
            <person name="Lee S.E."/>
            <person name="Jeon J."/>
            <person name="Kim H."/>
            <person name="Choi G."/>
            <person name="Song H."/>
            <person name="Lee J."/>
            <person name="Lee S.-C."/>
            <person name="Kwon J.-K."/>
            <person name="Lee H.-Y."/>
            <person name="Koo N."/>
            <person name="Hong Y."/>
            <person name="Kim R.W."/>
            <person name="Kang W.-H."/>
            <person name="Huh J.H."/>
            <person name="Kang B.-C."/>
            <person name="Yang T.-J."/>
            <person name="Lee Y.-H."/>
            <person name="Bennetzen J.L."/>
            <person name="Choi D."/>
        </authorList>
    </citation>
    <scope>NUCLEOTIDE SEQUENCE [LARGE SCALE GENOMIC DNA]</scope>
    <source>
        <strain evidence="6">cv. PBC81</strain>
    </source>
</reference>
<name>A0A2G2VG70_CAPBA</name>
<gene>
    <name evidence="5" type="ORF">CQW23_28309</name>
</gene>
<comment type="caution">
    <text evidence="5">The sequence shown here is derived from an EMBL/GenBank/DDBJ whole genome shotgun (WGS) entry which is preliminary data.</text>
</comment>
<dbReference type="OrthoDB" id="268593at2759"/>
<evidence type="ECO:0000256" key="1">
    <source>
        <dbReference type="ARBA" id="ARBA00022714"/>
    </source>
</evidence>
<dbReference type="PANTHER" id="PTHR23426:SF34">
    <property type="entry name" value="ADRENODOXIN-LIKE PROTEIN 1, MITOCHONDRIAL-RELATED"/>
    <property type="match status" value="1"/>
</dbReference>
<organism evidence="5 6">
    <name type="scientific">Capsicum baccatum</name>
    <name type="common">Peruvian pepper</name>
    <dbReference type="NCBI Taxonomy" id="33114"/>
    <lineage>
        <taxon>Eukaryota</taxon>
        <taxon>Viridiplantae</taxon>
        <taxon>Streptophyta</taxon>
        <taxon>Embryophyta</taxon>
        <taxon>Tracheophyta</taxon>
        <taxon>Spermatophyta</taxon>
        <taxon>Magnoliopsida</taxon>
        <taxon>eudicotyledons</taxon>
        <taxon>Gunneridae</taxon>
        <taxon>Pentapetalae</taxon>
        <taxon>asterids</taxon>
        <taxon>lamiids</taxon>
        <taxon>Solanales</taxon>
        <taxon>Solanaceae</taxon>
        <taxon>Solanoideae</taxon>
        <taxon>Capsiceae</taxon>
        <taxon>Capsicum</taxon>
    </lineage>
</organism>
<evidence type="ECO:0000256" key="4">
    <source>
        <dbReference type="ARBA" id="ARBA00023014"/>
    </source>
</evidence>
<protein>
    <submittedName>
        <fullName evidence="5">2Fe-2S ferredoxin</fullName>
    </submittedName>
</protein>
<dbReference type="EMBL" id="MLFT02000012">
    <property type="protein sequence ID" value="PHT31972.1"/>
    <property type="molecule type" value="Genomic_DNA"/>
</dbReference>